<protein>
    <submittedName>
        <fullName evidence="1">Uncharacterized protein</fullName>
    </submittedName>
</protein>
<organism>
    <name type="scientific">Branchiostoma floridae</name>
    <name type="common">Florida lancelet</name>
    <name type="synonym">Amphioxus</name>
    <dbReference type="NCBI Taxonomy" id="7739"/>
    <lineage>
        <taxon>Eukaryota</taxon>
        <taxon>Metazoa</taxon>
        <taxon>Chordata</taxon>
        <taxon>Cephalochordata</taxon>
        <taxon>Leptocardii</taxon>
        <taxon>Amphioxiformes</taxon>
        <taxon>Branchiostomatidae</taxon>
        <taxon>Branchiostoma</taxon>
    </lineage>
</organism>
<dbReference type="Gene3D" id="3.40.30.10">
    <property type="entry name" value="Glutaredoxin"/>
    <property type="match status" value="1"/>
</dbReference>
<dbReference type="AlphaFoldDB" id="C3YGK0"/>
<proteinExistence type="predicted"/>
<dbReference type="InParanoid" id="C3YGK0"/>
<gene>
    <name evidence="1" type="ORF">BRAFLDRAFT_79343</name>
</gene>
<name>C3YGK0_BRAFL</name>
<accession>C3YGK0</accession>
<sequence length="258" mass="28696">MGILGAHGDSAVITWRGRLKDGRARFGPRRPPFVMAGRDLRNNTCCCGSPGYHACISGLVRDKRRPGEAYLMWRRMRGRRRYRPTSDPPSERLEGQIKPAELKDVLEDVLQEECASLSNYRSITPSKRDADCGGEPASGTSSATVSSLWRFFSIQTSEMRLVLWTVCLLLVSGWGALADEPDNPEDEFMFPSWDGDNRILNIGSKNFKKAVKDSEVLIVLFSADFDEHSEGDTQEEVSEYALQQGISIETADGKGSVQ</sequence>
<evidence type="ECO:0000313" key="1">
    <source>
        <dbReference type="EMBL" id="EEN60510.1"/>
    </source>
</evidence>
<dbReference type="EMBL" id="GG666512">
    <property type="protein sequence ID" value="EEN60510.1"/>
    <property type="molecule type" value="Genomic_DNA"/>
</dbReference>
<reference evidence="1" key="1">
    <citation type="journal article" date="2008" name="Nature">
        <title>The amphioxus genome and the evolution of the chordate karyotype.</title>
        <authorList>
            <consortium name="US DOE Joint Genome Institute (JGI-PGF)"/>
            <person name="Putnam N.H."/>
            <person name="Butts T."/>
            <person name="Ferrier D.E.K."/>
            <person name="Furlong R.F."/>
            <person name="Hellsten U."/>
            <person name="Kawashima T."/>
            <person name="Robinson-Rechavi M."/>
            <person name="Shoguchi E."/>
            <person name="Terry A."/>
            <person name="Yu J.-K."/>
            <person name="Benito-Gutierrez E.L."/>
            <person name="Dubchak I."/>
            <person name="Garcia-Fernandez J."/>
            <person name="Gibson-Brown J.J."/>
            <person name="Grigoriev I.V."/>
            <person name="Horton A.C."/>
            <person name="de Jong P.J."/>
            <person name="Jurka J."/>
            <person name="Kapitonov V.V."/>
            <person name="Kohara Y."/>
            <person name="Kuroki Y."/>
            <person name="Lindquist E."/>
            <person name="Lucas S."/>
            <person name="Osoegawa K."/>
            <person name="Pennacchio L.A."/>
            <person name="Salamov A.A."/>
            <person name="Satou Y."/>
            <person name="Sauka-Spengler T."/>
            <person name="Schmutz J."/>
            <person name="Shin-I T."/>
            <person name="Toyoda A."/>
            <person name="Bronner-Fraser M."/>
            <person name="Fujiyama A."/>
            <person name="Holland L.Z."/>
            <person name="Holland P.W.H."/>
            <person name="Satoh N."/>
            <person name="Rokhsar D.S."/>
        </authorList>
    </citation>
    <scope>NUCLEOTIDE SEQUENCE [LARGE SCALE GENOMIC DNA]</scope>
    <source>
        <strain evidence="1">S238N-H82</strain>
        <tissue evidence="1">Testes</tissue>
    </source>
</reference>